<organism evidence="1">
    <name type="scientific">marine metagenome</name>
    <dbReference type="NCBI Taxonomy" id="408172"/>
    <lineage>
        <taxon>unclassified sequences</taxon>
        <taxon>metagenomes</taxon>
        <taxon>ecological metagenomes</taxon>
    </lineage>
</organism>
<reference evidence="1" key="1">
    <citation type="submission" date="2018-05" db="EMBL/GenBank/DDBJ databases">
        <authorList>
            <person name="Lanie J.A."/>
            <person name="Ng W.-L."/>
            <person name="Kazmierczak K.M."/>
            <person name="Andrzejewski T.M."/>
            <person name="Davidsen T.M."/>
            <person name="Wayne K.J."/>
            <person name="Tettelin H."/>
            <person name="Glass J.I."/>
            <person name="Rusch D."/>
            <person name="Podicherti R."/>
            <person name="Tsui H.-C.T."/>
            <person name="Winkler M.E."/>
        </authorList>
    </citation>
    <scope>NUCLEOTIDE SEQUENCE</scope>
</reference>
<dbReference type="AlphaFoldDB" id="A0A382ULD8"/>
<gene>
    <name evidence="1" type="ORF">METZ01_LOCUS387874</name>
</gene>
<protein>
    <submittedName>
        <fullName evidence="1">Uncharacterized protein</fullName>
    </submittedName>
</protein>
<feature type="non-terminal residue" evidence="1">
    <location>
        <position position="230"/>
    </location>
</feature>
<proteinExistence type="predicted"/>
<name>A0A382ULD8_9ZZZZ</name>
<evidence type="ECO:0000313" key="1">
    <source>
        <dbReference type="EMBL" id="SVD35020.1"/>
    </source>
</evidence>
<dbReference type="EMBL" id="UINC01145098">
    <property type="protein sequence ID" value="SVD35020.1"/>
    <property type="molecule type" value="Genomic_DNA"/>
</dbReference>
<sequence length="230" mass="26387">MHPDTDRPSAPSALQFYSSPLIDTLMHEAGPSLALCWAFFNYLRPGIVTLGALVCPLILVAEPSYAPGLMAILLAFFRYDVVLAHRQWREVFVDQLEGGVAIKDHEQGAPGFSDEQFGGPRNIVMRELPFWQWLRYKYTLRQDYILNSSWRWVRHHLRAFCLDRGLSFARRWHPKYQSFWGDPARELAELCLETSLCLGAVSIDDDEDGHRVPTFRYDDWLCPAGTEVPG</sequence>
<accession>A0A382ULD8</accession>